<sequence>MPPPVFSLVERNLLENQLPAWKAAKEQGGSGTAVSAQRRQIVDALFGVLRRQRRLSTLAQKNSLWNSIRLWLANHGRRESLLTRKRWATHWSPRSVIIEVKRQQIAEYISAKSTMIPGSEGYLADYQRREMAVARDLAKKWNEERPPLAVQVRNARKAHRAIFRFLRELHIQYGMVAVLLSARSDGEQVITGTYDFGKNFWKRSLTAEYPKWDDEAMGCLEKFGRSVFGNWFGAVLFSILTLDRFPESEGVQEPTEPQRKSDIPIGPNGHPRLPPRRPLKLKELRLLLREFLTACYRLFTGDDLAHVPWEALEKEIENYVDAIYLPPQERLVSPMKMHQRTVGIFFNFLYKRQEELKCPIVFAFKAYKLGKGPKAGCVDVPTSIEDGSGDAAGQDDVDQDEEPETPQPTMIGTRIRGCRSNNTRAKESHPGPSRNSTGEDGSGNAAGQDDVDQAEEPASPQPTMIGTRTRGRWSNNTTAKESHPGPSRNSTGEDAPGNAVGRDDVDQDEEPETPQPIMIGTRTRRRGSNDTRANKGRPGPSKNSTGFLGSRSPSPADELPQAKSAKPSENQVSQKRVIKPRLNADGSQPKYTPVRVAQEASADHHN</sequence>
<evidence type="ECO:0000313" key="2">
    <source>
        <dbReference type="Proteomes" id="UP000308600"/>
    </source>
</evidence>
<dbReference type="EMBL" id="ML208465">
    <property type="protein sequence ID" value="TFK64684.1"/>
    <property type="molecule type" value="Genomic_DNA"/>
</dbReference>
<keyword evidence="2" id="KW-1185">Reference proteome</keyword>
<accession>A0ACD3AHC8</accession>
<dbReference type="Proteomes" id="UP000308600">
    <property type="component" value="Unassembled WGS sequence"/>
</dbReference>
<protein>
    <submittedName>
        <fullName evidence="1">Uncharacterized protein</fullName>
    </submittedName>
</protein>
<evidence type="ECO:0000313" key="1">
    <source>
        <dbReference type="EMBL" id="TFK64684.1"/>
    </source>
</evidence>
<gene>
    <name evidence="1" type="ORF">BDN72DRAFT_861195</name>
</gene>
<organism evidence="1 2">
    <name type="scientific">Pluteus cervinus</name>
    <dbReference type="NCBI Taxonomy" id="181527"/>
    <lineage>
        <taxon>Eukaryota</taxon>
        <taxon>Fungi</taxon>
        <taxon>Dikarya</taxon>
        <taxon>Basidiomycota</taxon>
        <taxon>Agaricomycotina</taxon>
        <taxon>Agaricomycetes</taxon>
        <taxon>Agaricomycetidae</taxon>
        <taxon>Agaricales</taxon>
        <taxon>Pluteineae</taxon>
        <taxon>Pluteaceae</taxon>
        <taxon>Pluteus</taxon>
    </lineage>
</organism>
<proteinExistence type="predicted"/>
<reference evidence="1 2" key="1">
    <citation type="journal article" date="2019" name="Nat. Ecol. Evol.">
        <title>Megaphylogeny resolves global patterns of mushroom evolution.</title>
        <authorList>
            <person name="Varga T."/>
            <person name="Krizsan K."/>
            <person name="Foldi C."/>
            <person name="Dima B."/>
            <person name="Sanchez-Garcia M."/>
            <person name="Sanchez-Ramirez S."/>
            <person name="Szollosi G.J."/>
            <person name="Szarkandi J.G."/>
            <person name="Papp V."/>
            <person name="Albert L."/>
            <person name="Andreopoulos W."/>
            <person name="Angelini C."/>
            <person name="Antonin V."/>
            <person name="Barry K.W."/>
            <person name="Bougher N.L."/>
            <person name="Buchanan P."/>
            <person name="Buyck B."/>
            <person name="Bense V."/>
            <person name="Catcheside P."/>
            <person name="Chovatia M."/>
            <person name="Cooper J."/>
            <person name="Damon W."/>
            <person name="Desjardin D."/>
            <person name="Finy P."/>
            <person name="Geml J."/>
            <person name="Haridas S."/>
            <person name="Hughes K."/>
            <person name="Justo A."/>
            <person name="Karasinski D."/>
            <person name="Kautmanova I."/>
            <person name="Kiss B."/>
            <person name="Kocsube S."/>
            <person name="Kotiranta H."/>
            <person name="LaButti K.M."/>
            <person name="Lechner B.E."/>
            <person name="Liimatainen K."/>
            <person name="Lipzen A."/>
            <person name="Lukacs Z."/>
            <person name="Mihaltcheva S."/>
            <person name="Morgado L.N."/>
            <person name="Niskanen T."/>
            <person name="Noordeloos M.E."/>
            <person name="Ohm R.A."/>
            <person name="Ortiz-Santana B."/>
            <person name="Ovrebo C."/>
            <person name="Racz N."/>
            <person name="Riley R."/>
            <person name="Savchenko A."/>
            <person name="Shiryaev A."/>
            <person name="Soop K."/>
            <person name="Spirin V."/>
            <person name="Szebenyi C."/>
            <person name="Tomsovsky M."/>
            <person name="Tulloss R.E."/>
            <person name="Uehling J."/>
            <person name="Grigoriev I.V."/>
            <person name="Vagvolgyi C."/>
            <person name="Papp T."/>
            <person name="Martin F.M."/>
            <person name="Miettinen O."/>
            <person name="Hibbett D.S."/>
            <person name="Nagy L.G."/>
        </authorList>
    </citation>
    <scope>NUCLEOTIDE SEQUENCE [LARGE SCALE GENOMIC DNA]</scope>
    <source>
        <strain evidence="1 2">NL-1719</strain>
    </source>
</reference>
<name>A0ACD3AHC8_9AGAR</name>